<organism evidence="3">
    <name type="scientific">Hellea balneolensis</name>
    <dbReference type="NCBI Taxonomy" id="287478"/>
    <lineage>
        <taxon>Bacteria</taxon>
        <taxon>Pseudomonadati</taxon>
        <taxon>Pseudomonadota</taxon>
        <taxon>Alphaproteobacteria</taxon>
        <taxon>Maricaulales</taxon>
        <taxon>Robiginitomaculaceae</taxon>
        <taxon>Hellea</taxon>
    </lineage>
</organism>
<dbReference type="AlphaFoldDB" id="A0A7C5LU71"/>
<keyword evidence="2" id="KW-0732">Signal</keyword>
<gene>
    <name evidence="3" type="ORF">ENJ42_05280</name>
</gene>
<reference evidence="3" key="1">
    <citation type="journal article" date="2020" name="mSystems">
        <title>Genome- and Community-Level Interaction Insights into Carbon Utilization and Element Cycling Functions of Hydrothermarchaeota in Hydrothermal Sediment.</title>
        <authorList>
            <person name="Zhou Z."/>
            <person name="Liu Y."/>
            <person name="Xu W."/>
            <person name="Pan J."/>
            <person name="Luo Z.H."/>
            <person name="Li M."/>
        </authorList>
    </citation>
    <scope>NUCLEOTIDE SEQUENCE [LARGE SCALE GENOMIC DNA]</scope>
    <source>
        <strain evidence="3">HyVt-485</strain>
    </source>
</reference>
<sequence>MKKQLLTTTLLALCAFTPLATPAYAADANTNTQAKIENQSIDTAMGAADLKIVDDAVVALDNIDLAISAIKAKDKITAKSKLETALGKLETVLSLDPALGLVPVSQEHITLDAYHDAKAVKTARRVAMGYLRRGMVQDARLLIKDMASELDIRTTSIPLATYSEAIKLALPLVADEEFDAAEKILNTALNTIVIRDQIIPLPVIRMTAALEAAKKIEAENKVLTSDQKEDVIAALDYAEDQMELAEALGYVSKDGYKLTHKVVKKIRKNLESKTSNTANYDEVLSASKKTNDTITSAQDRADKRAQDTVPE</sequence>
<feature type="chain" id="PRO_5027846780" evidence="2">
    <location>
        <begin position="26"/>
        <end position="311"/>
    </location>
</feature>
<feature type="region of interest" description="Disordered" evidence="1">
    <location>
        <begin position="287"/>
        <end position="311"/>
    </location>
</feature>
<evidence type="ECO:0000313" key="3">
    <source>
        <dbReference type="EMBL" id="HHL43009.1"/>
    </source>
</evidence>
<name>A0A7C5LU71_9PROT</name>
<comment type="caution">
    <text evidence="3">The sequence shown here is derived from an EMBL/GenBank/DDBJ whole genome shotgun (WGS) entry which is preliminary data.</text>
</comment>
<dbReference type="EMBL" id="DRMJ01000267">
    <property type="protein sequence ID" value="HHL43009.1"/>
    <property type="molecule type" value="Genomic_DNA"/>
</dbReference>
<dbReference type="InterPro" id="IPR021236">
    <property type="entry name" value="Uncharacterised_YfdX"/>
</dbReference>
<feature type="compositionally biased region" description="Basic and acidic residues" evidence="1">
    <location>
        <begin position="299"/>
        <end position="311"/>
    </location>
</feature>
<dbReference type="Proteomes" id="UP000885830">
    <property type="component" value="Unassembled WGS sequence"/>
</dbReference>
<protein>
    <submittedName>
        <fullName evidence="3">YfdX family protein</fullName>
    </submittedName>
</protein>
<proteinExistence type="predicted"/>
<feature type="signal peptide" evidence="2">
    <location>
        <begin position="1"/>
        <end position="25"/>
    </location>
</feature>
<dbReference type="Pfam" id="PF10938">
    <property type="entry name" value="YfdX"/>
    <property type="match status" value="1"/>
</dbReference>
<evidence type="ECO:0000256" key="2">
    <source>
        <dbReference type="SAM" id="SignalP"/>
    </source>
</evidence>
<evidence type="ECO:0000256" key="1">
    <source>
        <dbReference type="SAM" id="MobiDB-lite"/>
    </source>
</evidence>
<accession>A0A7C5LU71</accession>